<protein>
    <recommendedName>
        <fullName evidence="3">DUF5050 domain-containing protein</fullName>
    </recommendedName>
</protein>
<reference evidence="2" key="1">
    <citation type="journal article" date="2014" name="Front. Microbiol.">
        <title>High frequency of phylogenetically diverse reductive dehalogenase-homologous genes in deep subseafloor sedimentary metagenomes.</title>
        <authorList>
            <person name="Kawai M."/>
            <person name="Futagami T."/>
            <person name="Toyoda A."/>
            <person name="Takaki Y."/>
            <person name="Nishi S."/>
            <person name="Hori S."/>
            <person name="Arai W."/>
            <person name="Tsubouchi T."/>
            <person name="Morono Y."/>
            <person name="Uchiyama I."/>
            <person name="Ito T."/>
            <person name="Fujiyama A."/>
            <person name="Inagaki F."/>
            <person name="Takami H."/>
        </authorList>
    </citation>
    <scope>NUCLEOTIDE SEQUENCE</scope>
    <source>
        <strain evidence="2">Expedition CK06-06</strain>
    </source>
</reference>
<comment type="caution">
    <text evidence="2">The sequence shown here is derived from an EMBL/GenBank/DDBJ whole genome shotgun (WGS) entry which is preliminary data.</text>
</comment>
<sequence length="261" mass="29332">QLDKALEAYNTFRNMPDFEDNYNLNLVDNEISSCGKAKIIQDIPIKIEEINLGEPINNSSANYNPVISQDENTIVFMTDLKFYNAIYQSKKINGQWTDPENITPQVGSDGDVVPTCLSYDGKELFLVKGSNNNRDIYISKFKDGWWTNMEPLGENINSNHAETHATVSSDGYTLYFTSNRKGGEGELDIYSSKKMKNGQWGPAENLGSKINTIYNEETPFLSADGKILYFSSEGHYNMGGFDIFYSGLKENGKWDNPTNVG</sequence>
<dbReference type="InterPro" id="IPR011042">
    <property type="entry name" value="6-blade_b-propeller_TolB-like"/>
</dbReference>
<name>X1IQQ6_9ZZZZ</name>
<organism evidence="2">
    <name type="scientific">marine sediment metagenome</name>
    <dbReference type="NCBI Taxonomy" id="412755"/>
    <lineage>
        <taxon>unclassified sequences</taxon>
        <taxon>metagenomes</taxon>
        <taxon>ecological metagenomes</taxon>
    </lineage>
</organism>
<evidence type="ECO:0000313" key="2">
    <source>
        <dbReference type="EMBL" id="GAH71570.1"/>
    </source>
</evidence>
<gene>
    <name evidence="2" type="ORF">S03H2_51219</name>
</gene>
<dbReference type="InterPro" id="IPR011659">
    <property type="entry name" value="WD40"/>
</dbReference>
<dbReference type="PANTHER" id="PTHR36842">
    <property type="entry name" value="PROTEIN TOLB HOMOLOG"/>
    <property type="match status" value="1"/>
</dbReference>
<dbReference type="SUPFAM" id="SSF82171">
    <property type="entry name" value="DPP6 N-terminal domain-like"/>
    <property type="match status" value="1"/>
</dbReference>
<feature type="non-terminal residue" evidence="2">
    <location>
        <position position="261"/>
    </location>
</feature>
<feature type="non-terminal residue" evidence="2">
    <location>
        <position position="1"/>
    </location>
</feature>
<proteinExistence type="inferred from homology"/>
<dbReference type="Gene3D" id="2.120.10.30">
    <property type="entry name" value="TolB, C-terminal domain"/>
    <property type="match status" value="1"/>
</dbReference>
<accession>X1IQQ6</accession>
<comment type="similarity">
    <text evidence="1">Belongs to the TolB family.</text>
</comment>
<dbReference type="Pfam" id="PF07676">
    <property type="entry name" value="PD40"/>
    <property type="match status" value="3"/>
</dbReference>
<dbReference type="PANTHER" id="PTHR36842:SF1">
    <property type="entry name" value="PROTEIN TOLB"/>
    <property type="match status" value="1"/>
</dbReference>
<evidence type="ECO:0008006" key="3">
    <source>
        <dbReference type="Google" id="ProtNLM"/>
    </source>
</evidence>
<evidence type="ECO:0000256" key="1">
    <source>
        <dbReference type="ARBA" id="ARBA00009820"/>
    </source>
</evidence>
<dbReference type="AlphaFoldDB" id="X1IQQ6"/>
<dbReference type="EMBL" id="BARU01032480">
    <property type="protein sequence ID" value="GAH71570.1"/>
    <property type="molecule type" value="Genomic_DNA"/>
</dbReference>